<gene>
    <name evidence="1" type="ORF">CRV2_00004580</name>
</gene>
<name>A0ACA9T920_BIOOC</name>
<dbReference type="Proteomes" id="UP000836387">
    <property type="component" value="Unassembled WGS sequence"/>
</dbReference>
<keyword evidence="2" id="KW-1185">Reference proteome</keyword>
<reference evidence="1" key="2">
    <citation type="submission" date="2021-10" db="EMBL/GenBank/DDBJ databases">
        <authorList>
            <person name="Piombo E."/>
        </authorList>
    </citation>
    <scope>NUCLEOTIDE SEQUENCE</scope>
</reference>
<evidence type="ECO:0000313" key="1">
    <source>
        <dbReference type="EMBL" id="CAG9937394.1"/>
    </source>
</evidence>
<reference evidence="1" key="1">
    <citation type="submission" date="2020-04" db="EMBL/GenBank/DDBJ databases">
        <authorList>
            <person name="Broberg M."/>
        </authorList>
    </citation>
    <scope>NUCLEOTIDE SEQUENCE</scope>
</reference>
<dbReference type="EMBL" id="CADEHS020000001">
    <property type="protein sequence ID" value="CAG9937394.1"/>
    <property type="molecule type" value="Genomic_DNA"/>
</dbReference>
<evidence type="ECO:0000313" key="2">
    <source>
        <dbReference type="Proteomes" id="UP000836387"/>
    </source>
</evidence>
<comment type="caution">
    <text evidence="1">The sequence shown here is derived from an EMBL/GenBank/DDBJ whole genome shotgun (WGS) entry which is preliminary data.</text>
</comment>
<organism evidence="1 2">
    <name type="scientific">Clonostachys rosea f. rosea IK726</name>
    <dbReference type="NCBI Taxonomy" id="1349383"/>
    <lineage>
        <taxon>Eukaryota</taxon>
        <taxon>Fungi</taxon>
        <taxon>Dikarya</taxon>
        <taxon>Ascomycota</taxon>
        <taxon>Pezizomycotina</taxon>
        <taxon>Sordariomycetes</taxon>
        <taxon>Hypocreomycetidae</taxon>
        <taxon>Hypocreales</taxon>
        <taxon>Bionectriaceae</taxon>
        <taxon>Clonostachys</taxon>
    </lineage>
</organism>
<sequence>MNVEVLKKNTPQFIKDLDHPFAINSRFGIDTLDNPAETLCNPDSVERRSSAEIPRDLFKRIKVSNEWKLWSLIDLQLSEILDCPEALNTIEEFDVHIDLNETSLPPSSTLDLFVQLFIKTPQMKNLTWEGTILKYEGREELPPSPIEQHFILHNVQFPGVTTMILGPNLHFLVPMAPNLQSLSSSSDPGWGRWRRWDFPRPLGNPTLGLVKAASGASKLREFELVALWTSELTSEFHQGFPDLETIRLHGSLDGFGPDGYELGEILNGTLEDISHLKALTEISLPFVQDPHLGLEFPGCDYCSAVEARKNARFELTMSLAIIEVVTNIVVEKLPKLKRVCFQRYACTDVVSGERPTWAWTGKLREYVLEASPRFRGYNDKGILEEEDPNGPMLETWEIDQDWFPQEGGRRAQ</sequence>
<proteinExistence type="predicted"/>
<accession>A0ACA9T920</accession>
<protein>
    <submittedName>
        <fullName evidence="1">Uncharacterized protein</fullName>
    </submittedName>
</protein>